<dbReference type="RefSeq" id="WP_058951117.1">
    <property type="nucleotide sequence ID" value="NZ_BBXV01000048.1"/>
</dbReference>
<gene>
    <name evidence="1" type="ORF">OPHB3_3465</name>
</gene>
<protein>
    <submittedName>
        <fullName evidence="1">Alpha-2-macroglobulin</fullName>
    </submittedName>
</protein>
<dbReference type="AlphaFoldDB" id="A0A0U9HGX2"/>
<dbReference type="Proteomes" id="UP000052946">
    <property type="component" value="Unassembled WGS sequence"/>
</dbReference>
<evidence type="ECO:0000313" key="1">
    <source>
        <dbReference type="EMBL" id="GAQ19496.1"/>
    </source>
</evidence>
<evidence type="ECO:0000313" key="2">
    <source>
        <dbReference type="Proteomes" id="UP000052946"/>
    </source>
</evidence>
<organism evidence="1 2">
    <name type="scientific">Oceanobacillus picturae</name>
    <dbReference type="NCBI Taxonomy" id="171693"/>
    <lineage>
        <taxon>Bacteria</taxon>
        <taxon>Bacillati</taxon>
        <taxon>Bacillota</taxon>
        <taxon>Bacilli</taxon>
        <taxon>Bacillales</taxon>
        <taxon>Bacillaceae</taxon>
        <taxon>Oceanobacillus</taxon>
    </lineage>
</organism>
<sequence length="95" mass="10611">MEKIDNNTPNGAYLINTRSGSEYLIDISEGMKNLVRKNSKFKLRKDNEPIQIKEIVTLEIGKPAIFHIEPLGLGSQTTRITSEVIDITALEGNIL</sequence>
<comment type="caution">
    <text evidence="1">The sequence shown here is derived from an EMBL/GenBank/DDBJ whole genome shotgun (WGS) entry which is preliminary data.</text>
</comment>
<dbReference type="EMBL" id="BBXV01000048">
    <property type="protein sequence ID" value="GAQ19496.1"/>
    <property type="molecule type" value="Genomic_DNA"/>
</dbReference>
<reference evidence="2" key="1">
    <citation type="submission" date="2015-07" db="EMBL/GenBank/DDBJ databases">
        <title>Draft Genome Sequence of Oceanobacillus picturae Heshi-B3 that Was Isolated from Fermented Rice Bran with Aging Salted Mackerel, Which Was Named Heshiko as Traditional Fermented Seafood in Japan.</title>
        <authorList>
            <person name="Akuzawa S."/>
            <person name="Nakagawa J."/>
            <person name="Kanekatsu T."/>
            <person name="Kanesaki Y."/>
            <person name="Suzuki T."/>
        </authorList>
    </citation>
    <scope>NUCLEOTIDE SEQUENCE [LARGE SCALE GENOMIC DNA]</scope>
    <source>
        <strain evidence="2">Heshi-B3</strain>
    </source>
</reference>
<accession>A0A0U9HGX2</accession>
<proteinExistence type="predicted"/>
<name>A0A0U9HGX2_9BACI</name>
<reference evidence="1 2" key="2">
    <citation type="journal article" date="2016" name="Genome Announc.">
        <title>Draft Genome Sequence of Oceanobacillus picturae Heshi-B3, Isolated from Fermented Rice Bran in a Traditional Japanese Seafood Dish.</title>
        <authorList>
            <person name="Akuzawa S."/>
            <person name="Nagaoka J."/>
            <person name="Kanekatsu M."/>
            <person name="Kanesaki Y."/>
            <person name="Suzuki T."/>
        </authorList>
    </citation>
    <scope>NUCLEOTIDE SEQUENCE [LARGE SCALE GENOMIC DNA]</scope>
    <source>
        <strain evidence="1 2">Heshi-B3</strain>
    </source>
</reference>